<evidence type="ECO:0000313" key="2">
    <source>
        <dbReference type="Proteomes" id="UP001303373"/>
    </source>
</evidence>
<name>A0AAQ3R337_9PEZI</name>
<evidence type="ECO:0000313" key="1">
    <source>
        <dbReference type="EMBL" id="WPG99075.1"/>
    </source>
</evidence>
<dbReference type="EMBL" id="CP138581">
    <property type="protein sequence ID" value="WPG99075.1"/>
    <property type="molecule type" value="Genomic_DNA"/>
</dbReference>
<proteinExistence type="predicted"/>
<gene>
    <name evidence="1" type="ORF">R9X50_00188000</name>
</gene>
<keyword evidence="2" id="KW-1185">Reference proteome</keyword>
<accession>A0AAQ3R337</accession>
<dbReference type="AlphaFoldDB" id="A0AAQ3R337"/>
<dbReference type="Proteomes" id="UP001303373">
    <property type="component" value="Chromosome 2"/>
</dbReference>
<reference evidence="1 2" key="1">
    <citation type="submission" date="2023-11" db="EMBL/GenBank/DDBJ databases">
        <title>An acidophilic fungus is an integral part of prey digestion in a carnivorous sundew plant.</title>
        <authorList>
            <person name="Tsai I.J."/>
        </authorList>
    </citation>
    <scope>NUCLEOTIDE SEQUENCE [LARGE SCALE GENOMIC DNA]</scope>
    <source>
        <strain evidence="1">169a</strain>
    </source>
</reference>
<organism evidence="1 2">
    <name type="scientific">Acrodontium crateriforme</name>
    <dbReference type="NCBI Taxonomy" id="150365"/>
    <lineage>
        <taxon>Eukaryota</taxon>
        <taxon>Fungi</taxon>
        <taxon>Dikarya</taxon>
        <taxon>Ascomycota</taxon>
        <taxon>Pezizomycotina</taxon>
        <taxon>Dothideomycetes</taxon>
        <taxon>Dothideomycetidae</taxon>
        <taxon>Mycosphaerellales</taxon>
        <taxon>Teratosphaeriaceae</taxon>
        <taxon>Acrodontium</taxon>
    </lineage>
</organism>
<sequence length="207" mass="23204">MAFPLLFCVAEEAKAFAHKMAKMEMPGGGPKVFYLVKSRHLEKTADCRAQLEQGIDSDADFHTNFIGASIKDCQDWALQNTQDCNNIESSVVAVADTRSAKDGTLLLSKYNVSSGGQLFFCRFGPLPPEDETCYEWRIKPDINDNAYLMMSDLSDCGEPDSAYPVYYGSQNKFTDTDGVFDVTEARRFVTSEDADVLQSDIRRWLED</sequence>
<protein>
    <submittedName>
        <fullName evidence="1">Uncharacterized protein</fullName>
    </submittedName>
</protein>